<sequence length="189" mass="21996">MPLNDDLIRDILKNVAIHGVKGNNLTSIIAELPGYSEKAILETLNWMEINDFIGKTQLENYILSYYGRYVFGVVADDSVWEYAKSEYTKRNCKTWSWSSKVRIATQYLKKYDPEAPVKFDYLPYKNEEKGTLYYYKDKEGNNIPAFGDYKGASIMIDDKNVDRVLEFFPQAKNNLYVVYQGVEFKINNV</sequence>
<gene>
    <name evidence="1" type="ORF">E5F87_07840</name>
</gene>
<organism evidence="1 2">
    <name type="scientific">Limosilactobacillus reuteri</name>
    <name type="common">Lactobacillus reuteri</name>
    <dbReference type="NCBI Taxonomy" id="1598"/>
    <lineage>
        <taxon>Bacteria</taxon>
        <taxon>Bacillati</taxon>
        <taxon>Bacillota</taxon>
        <taxon>Bacilli</taxon>
        <taxon>Lactobacillales</taxon>
        <taxon>Lactobacillaceae</taxon>
        <taxon>Limosilactobacillus</taxon>
    </lineage>
</organism>
<dbReference type="Proteomes" id="UP000297521">
    <property type="component" value="Unassembled WGS sequence"/>
</dbReference>
<proteinExistence type="predicted"/>
<reference evidence="1" key="2">
    <citation type="submission" date="2019-04" db="EMBL/GenBank/DDBJ databases">
        <authorList>
            <person name="Bisanz J.E."/>
            <person name="Chagwedera N.D."/>
            <person name="Chawla A."/>
            <person name="Turnbaugh P.J."/>
        </authorList>
    </citation>
    <scope>NUCLEOTIDE SEQUENCE</scope>
    <source>
        <strain evidence="1">I8-5</strain>
    </source>
</reference>
<accession>A0AAX2SRU1</accession>
<evidence type="ECO:0000313" key="2">
    <source>
        <dbReference type="Proteomes" id="UP000297521"/>
    </source>
</evidence>
<reference evidence="1" key="1">
    <citation type="journal article" date="2019" name="Cell Metab.">
        <title>Nutrient sensing in CD11c cells alters the gut microbiome to regulate food intake and body mass.</title>
        <authorList>
            <person name="Chagwedera N.D."/>
            <person name="Ang Q.Y."/>
            <person name="Bisanz J.E."/>
            <person name="Leong Y.A."/>
            <person name="Ganeshan K."/>
            <person name="Cai J."/>
            <person name="Patterson A.D."/>
            <person name="Turnbaugh P.J."/>
            <person name="Chawla A."/>
        </authorList>
    </citation>
    <scope>NUCLEOTIDE SEQUENCE</scope>
    <source>
        <strain evidence="1">I8-5</strain>
    </source>
</reference>
<dbReference type="EMBL" id="SRKR01000014">
    <property type="protein sequence ID" value="TGB10362.1"/>
    <property type="molecule type" value="Genomic_DNA"/>
</dbReference>
<dbReference type="RefSeq" id="WP_065899349.1">
    <property type="nucleotide sequence ID" value="NZ_JAJGTL010000115.1"/>
</dbReference>
<evidence type="ECO:0000313" key="1">
    <source>
        <dbReference type="EMBL" id="TGB10362.1"/>
    </source>
</evidence>
<dbReference type="AlphaFoldDB" id="A0AAX2SRU1"/>
<protein>
    <submittedName>
        <fullName evidence="1">Uncharacterized protein</fullName>
    </submittedName>
</protein>
<name>A0AAX2SRU1_LIMRT</name>
<comment type="caution">
    <text evidence="1">The sequence shown here is derived from an EMBL/GenBank/DDBJ whole genome shotgun (WGS) entry which is preliminary data.</text>
</comment>